<reference evidence="1 2" key="1">
    <citation type="submission" date="2018-03" db="EMBL/GenBank/DDBJ databases">
        <title>Genomic Encyclopedia of Archaeal and Bacterial Type Strains, Phase II (KMG-II): from individual species to whole genera.</title>
        <authorList>
            <person name="Goeker M."/>
        </authorList>
    </citation>
    <scope>NUCLEOTIDE SEQUENCE [LARGE SCALE GENOMIC DNA]</scope>
    <source>
        <strain evidence="1 2">DSM 45211</strain>
    </source>
</reference>
<dbReference type="Proteomes" id="UP000243528">
    <property type="component" value="Unassembled WGS sequence"/>
</dbReference>
<gene>
    <name evidence="1" type="ORF">CLV30_11394</name>
</gene>
<dbReference type="AlphaFoldDB" id="A0A2P8DWK2"/>
<name>A0A2P8DWK2_9ACTN</name>
<keyword evidence="2" id="KW-1185">Reference proteome</keyword>
<protein>
    <submittedName>
        <fullName evidence="1">Uncharacterized protein</fullName>
    </submittedName>
</protein>
<dbReference type="EMBL" id="PYGE01000013">
    <property type="protein sequence ID" value="PSL01606.1"/>
    <property type="molecule type" value="Genomic_DNA"/>
</dbReference>
<evidence type="ECO:0000313" key="1">
    <source>
        <dbReference type="EMBL" id="PSL01606.1"/>
    </source>
</evidence>
<accession>A0A2P8DWK2</accession>
<proteinExistence type="predicted"/>
<evidence type="ECO:0000313" key="2">
    <source>
        <dbReference type="Proteomes" id="UP000243528"/>
    </source>
</evidence>
<dbReference type="RefSeq" id="WP_106538458.1">
    <property type="nucleotide sequence ID" value="NZ_PYGE01000013.1"/>
</dbReference>
<sequence>MPNAGLAHARTRRSAVLVAALVAVLVAATVVARPWSTDAEGTTPTTGEDVVLSKPTVRYDSHCDCTVVTVRWQADRDLENGWDAVVVHADETVTMLGGSVIVCDAGPAPDRCRTHGVQLEASTGVGQTFASEEGEHGTISMSVRDYTGVEGRCPLTIHYAHGGTDDRIHPDIRPGKVRFRSKADFWRTEESYRPAC</sequence>
<comment type="caution">
    <text evidence="1">The sequence shown here is derived from an EMBL/GenBank/DDBJ whole genome shotgun (WGS) entry which is preliminary data.</text>
</comment>
<organism evidence="1 2">
    <name type="scientific">Haloactinopolyspora alba</name>
    <dbReference type="NCBI Taxonomy" id="648780"/>
    <lineage>
        <taxon>Bacteria</taxon>
        <taxon>Bacillati</taxon>
        <taxon>Actinomycetota</taxon>
        <taxon>Actinomycetes</taxon>
        <taxon>Jiangellales</taxon>
        <taxon>Jiangellaceae</taxon>
        <taxon>Haloactinopolyspora</taxon>
    </lineage>
</organism>